<evidence type="ECO:0000259" key="1">
    <source>
        <dbReference type="Pfam" id="PF13649"/>
    </source>
</evidence>
<gene>
    <name evidence="2" type="ORF">C1SCF055_LOCUS35979</name>
</gene>
<dbReference type="InterPro" id="IPR041698">
    <property type="entry name" value="Methyltransf_25"/>
</dbReference>
<sequence length="341" mass="38924">MKTVFAMQASPLMQHCFPGSLGYSKCCRYAEDSWMRETMQPMCWPDGKRNFEQCCFFRFGPTLRGLPFESEDADGVVFDFRSLQLKLRSSGSPGFWPAAWIFARLLADVRQAQQQADAFHWPEGAERLSRLPDRPLRILDVSCGAGLSSVLGAARGHNVSCTEVTTELLQLAGRNAAKNGVKLRLRKWDVRREPSWRRPRTRFDLCLLDLTYFNLHYRKLQLNEMLDETQHPPISRVLPVALRHLRSFLGDCCLYAFAVVESDWKVIREGLPEEMAFSNFTSELLRSLRHFSASDRSDVLRDCGAGHTGKALLRPPPSISPLGWLENAGWTPPIFHHLVLW</sequence>
<reference evidence="2" key="1">
    <citation type="submission" date="2022-10" db="EMBL/GenBank/DDBJ databases">
        <authorList>
            <person name="Chen Y."/>
            <person name="Dougan E. K."/>
            <person name="Chan C."/>
            <person name="Rhodes N."/>
            <person name="Thang M."/>
        </authorList>
    </citation>
    <scope>NUCLEOTIDE SEQUENCE</scope>
</reference>
<evidence type="ECO:0000313" key="3">
    <source>
        <dbReference type="EMBL" id="CAL4798055.1"/>
    </source>
</evidence>
<dbReference type="Pfam" id="PF13649">
    <property type="entry name" value="Methyltransf_25"/>
    <property type="match status" value="1"/>
</dbReference>
<name>A0A9P1DLB3_9DINO</name>
<comment type="caution">
    <text evidence="2">The sequence shown here is derived from an EMBL/GenBank/DDBJ whole genome shotgun (WGS) entry which is preliminary data.</text>
</comment>
<dbReference type="InterPro" id="IPR029063">
    <property type="entry name" value="SAM-dependent_MTases_sf"/>
</dbReference>
<dbReference type="EMBL" id="CAMXCT010004902">
    <property type="protein sequence ID" value="CAI4010743.1"/>
    <property type="molecule type" value="Genomic_DNA"/>
</dbReference>
<evidence type="ECO:0000313" key="2">
    <source>
        <dbReference type="EMBL" id="CAI4010743.1"/>
    </source>
</evidence>
<evidence type="ECO:0000313" key="4">
    <source>
        <dbReference type="Proteomes" id="UP001152797"/>
    </source>
</evidence>
<dbReference type="AlphaFoldDB" id="A0A9P1DLB3"/>
<dbReference type="SUPFAM" id="SSF53335">
    <property type="entry name" value="S-adenosyl-L-methionine-dependent methyltransferases"/>
    <property type="match status" value="1"/>
</dbReference>
<accession>A0A9P1DLB3</accession>
<protein>
    <recommendedName>
        <fullName evidence="1">Methyltransferase domain-containing protein</fullName>
    </recommendedName>
</protein>
<organism evidence="2">
    <name type="scientific">Cladocopium goreaui</name>
    <dbReference type="NCBI Taxonomy" id="2562237"/>
    <lineage>
        <taxon>Eukaryota</taxon>
        <taxon>Sar</taxon>
        <taxon>Alveolata</taxon>
        <taxon>Dinophyceae</taxon>
        <taxon>Suessiales</taxon>
        <taxon>Symbiodiniaceae</taxon>
        <taxon>Cladocopium</taxon>
    </lineage>
</organism>
<dbReference type="EMBL" id="CAMXCT020004902">
    <property type="protein sequence ID" value="CAL1164118.1"/>
    <property type="molecule type" value="Genomic_DNA"/>
</dbReference>
<dbReference type="Gene3D" id="3.40.50.150">
    <property type="entry name" value="Vaccinia Virus protein VP39"/>
    <property type="match status" value="1"/>
</dbReference>
<proteinExistence type="predicted"/>
<reference evidence="3 4" key="2">
    <citation type="submission" date="2024-05" db="EMBL/GenBank/DDBJ databases">
        <authorList>
            <person name="Chen Y."/>
            <person name="Shah S."/>
            <person name="Dougan E. K."/>
            <person name="Thang M."/>
            <person name="Chan C."/>
        </authorList>
    </citation>
    <scope>NUCLEOTIDE SEQUENCE [LARGE SCALE GENOMIC DNA]</scope>
</reference>
<dbReference type="EMBL" id="CAMXCT030004902">
    <property type="protein sequence ID" value="CAL4798055.1"/>
    <property type="molecule type" value="Genomic_DNA"/>
</dbReference>
<dbReference type="CDD" id="cd02440">
    <property type="entry name" value="AdoMet_MTases"/>
    <property type="match status" value="1"/>
</dbReference>
<feature type="domain" description="Methyltransferase" evidence="1">
    <location>
        <begin position="138"/>
        <end position="218"/>
    </location>
</feature>
<keyword evidence="4" id="KW-1185">Reference proteome</keyword>
<dbReference type="OrthoDB" id="420488at2759"/>
<dbReference type="Proteomes" id="UP001152797">
    <property type="component" value="Unassembled WGS sequence"/>
</dbReference>